<dbReference type="PROSITE" id="PS50082">
    <property type="entry name" value="WD_REPEATS_2"/>
    <property type="match status" value="1"/>
</dbReference>
<feature type="repeat" description="WD" evidence="1">
    <location>
        <begin position="1"/>
        <end position="35"/>
    </location>
</feature>
<evidence type="ECO:0000313" key="2">
    <source>
        <dbReference type="EMBL" id="MBW5484826.1"/>
    </source>
</evidence>
<dbReference type="Gene3D" id="2.130.10.10">
    <property type="entry name" value="YVTN repeat-like/Quinoprotein amine dehydrogenase"/>
    <property type="match status" value="1"/>
</dbReference>
<proteinExistence type="predicted"/>
<dbReference type="SUPFAM" id="SSF82171">
    <property type="entry name" value="DPP6 N-terminal domain-like"/>
    <property type="match status" value="1"/>
</dbReference>
<dbReference type="InterPro" id="IPR015943">
    <property type="entry name" value="WD40/YVTN_repeat-like_dom_sf"/>
</dbReference>
<name>A0ABS6ZAQ9_9ACTN</name>
<gene>
    <name evidence="2" type="ORF">GPJ59_23820</name>
</gene>
<accession>A0ABS6ZAQ9</accession>
<keyword evidence="3" id="KW-1185">Reference proteome</keyword>
<evidence type="ECO:0008006" key="4">
    <source>
        <dbReference type="Google" id="ProtNLM"/>
    </source>
</evidence>
<organism evidence="2 3">
    <name type="scientific">Streptomyces bambusae</name>
    <dbReference type="NCBI Taxonomy" id="1550616"/>
    <lineage>
        <taxon>Bacteria</taxon>
        <taxon>Bacillati</taxon>
        <taxon>Actinomycetota</taxon>
        <taxon>Actinomycetes</taxon>
        <taxon>Kitasatosporales</taxon>
        <taxon>Streptomycetaceae</taxon>
        <taxon>Streptomyces</taxon>
    </lineage>
</organism>
<comment type="caution">
    <text evidence="2">The sequence shown here is derived from an EMBL/GenBank/DDBJ whole genome shotgun (WGS) entry which is preliminary data.</text>
</comment>
<evidence type="ECO:0000256" key="1">
    <source>
        <dbReference type="PROSITE-ProRule" id="PRU00221"/>
    </source>
</evidence>
<reference evidence="2 3" key="1">
    <citation type="submission" date="2019-12" db="EMBL/GenBank/DDBJ databases">
        <title>Genome sequence of Streptomyces bambusae.</title>
        <authorList>
            <person name="Bansal K."/>
            <person name="Choksket S."/>
            <person name="Korpole S."/>
            <person name="Patil P.B."/>
        </authorList>
    </citation>
    <scope>NUCLEOTIDE SEQUENCE [LARGE SCALE GENOMIC DNA]</scope>
    <source>
        <strain evidence="2 3">SK60</strain>
    </source>
</reference>
<dbReference type="RefSeq" id="WP_219669617.1">
    <property type="nucleotide sequence ID" value="NZ_WTFF01000195.1"/>
</dbReference>
<dbReference type="Pfam" id="PF00400">
    <property type="entry name" value="WD40"/>
    <property type="match status" value="2"/>
</dbReference>
<dbReference type="InterPro" id="IPR001680">
    <property type="entry name" value="WD40_rpt"/>
</dbReference>
<dbReference type="Proteomes" id="UP000812013">
    <property type="component" value="Unassembled WGS sequence"/>
</dbReference>
<protein>
    <recommendedName>
        <fullName evidence="4">WD40 repeat domain-containing protein</fullName>
    </recommendedName>
</protein>
<keyword evidence="1" id="KW-0853">WD repeat</keyword>
<dbReference type="EMBL" id="WTFF01000195">
    <property type="protein sequence ID" value="MBW5484826.1"/>
    <property type="molecule type" value="Genomic_DNA"/>
</dbReference>
<sequence>MKALTVAPDGTWTASAGEDAALRVWARRSGQAAAAMRTEGALFACAWSPDGRAIATGGERGLYVYGFRPGLDQ</sequence>
<evidence type="ECO:0000313" key="3">
    <source>
        <dbReference type="Proteomes" id="UP000812013"/>
    </source>
</evidence>